<comment type="similarity">
    <text evidence="3 14">Belongs to the myo-inositol oxygenase family.</text>
</comment>
<sequence length="280" mass="32619">MKIELCGLPALSSSPEDGLRRYDPQAGDKIQTRVRNHYHTQHQNQTVEFVQKMHKKWLKFDHAQLTIMDCLHLLSEFLDESDPDVDESNLIHAYQTAERMRAAYPQEPWLHLVGLIHDLGKIMSVWGEHQWAVTGDTYPVGCLPASSVVYKLESFEGNPDLNNPLYNTKLGMYKEKCGIENLLMTWSHDEYLYQVLKNHPGCTIPEDGLYAIRFHSFYPYHNNRDYLYFETEEDKNRLPAIIQLNDCDLYSKADVHPDAEELRAYYQGLVDTYIPGLVHW</sequence>
<evidence type="ECO:0000256" key="2">
    <source>
        <dbReference type="ARBA" id="ARBA00005167"/>
    </source>
</evidence>
<evidence type="ECO:0000256" key="9">
    <source>
        <dbReference type="ARBA" id="ARBA00023004"/>
    </source>
</evidence>
<dbReference type="Pfam" id="PF05153">
    <property type="entry name" value="MIOX"/>
    <property type="match status" value="1"/>
</dbReference>
<evidence type="ECO:0000256" key="5">
    <source>
        <dbReference type="ARBA" id="ARBA00019269"/>
    </source>
</evidence>
<dbReference type="GO" id="GO:0050113">
    <property type="term" value="F:inositol oxygenase activity"/>
    <property type="evidence" value="ECO:0007669"/>
    <property type="project" value="UniProtKB-UniRule"/>
</dbReference>
<evidence type="ECO:0000256" key="7">
    <source>
        <dbReference type="ARBA" id="ARBA00022723"/>
    </source>
</evidence>
<feature type="binding site" evidence="13">
    <location>
        <position position="248"/>
    </location>
    <ligand>
        <name>Fe cation</name>
        <dbReference type="ChEBI" id="CHEBI:24875"/>
        <label>1</label>
    </ligand>
</feature>
<evidence type="ECO:0000256" key="12">
    <source>
        <dbReference type="PIRSR" id="PIRSR607828-1"/>
    </source>
</evidence>
<feature type="binding site" evidence="13">
    <location>
        <position position="117"/>
    </location>
    <ligand>
        <name>Fe cation</name>
        <dbReference type="ChEBI" id="CHEBI:24875"/>
        <label>1</label>
    </ligand>
</feature>
<evidence type="ECO:0000256" key="10">
    <source>
        <dbReference type="ARBA" id="ARBA00029668"/>
    </source>
</evidence>
<keyword evidence="15" id="KW-1185">Reference proteome</keyword>
<proteinExistence type="inferred from homology"/>
<dbReference type="InterPro" id="IPR007828">
    <property type="entry name" value="Inositol_oxygenase"/>
</dbReference>
<dbReference type="GO" id="GO:0005737">
    <property type="term" value="C:cytoplasm"/>
    <property type="evidence" value="ECO:0007669"/>
    <property type="project" value="UniProtKB-SubCell"/>
</dbReference>
<name>A0A915DN92_9BILA</name>
<comment type="subcellular location">
    <subcellularLocation>
        <location evidence="1 14">Cytoplasm</location>
    </subcellularLocation>
</comment>
<keyword evidence="6 14" id="KW-0963">Cytoplasm</keyword>
<feature type="binding site" evidence="13">
    <location>
        <position position="92"/>
    </location>
    <ligand>
        <name>Fe cation</name>
        <dbReference type="ChEBI" id="CHEBI:24875"/>
        <label>1</label>
    </ligand>
</feature>
<protein>
    <recommendedName>
        <fullName evidence="5 14">Inositol oxygenase</fullName>
        <ecNumber evidence="4 14">1.13.99.1</ecNumber>
    </recommendedName>
    <alternativeName>
        <fullName evidence="10 14">Myo-inositol oxygenase</fullName>
    </alternativeName>
</protein>
<comment type="pathway">
    <text evidence="2 14">Polyol metabolism; myo-inositol degradation into D-glucuronate; D-glucuronate from myo-inositol: step 1/1.</text>
</comment>
<evidence type="ECO:0000256" key="13">
    <source>
        <dbReference type="PIRSR" id="PIRSR607828-2"/>
    </source>
</evidence>
<evidence type="ECO:0000256" key="14">
    <source>
        <dbReference type="RuleBase" id="RU367039"/>
    </source>
</evidence>
<feature type="binding site" evidence="13">
    <location>
        <position position="188"/>
    </location>
    <ligand>
        <name>Fe cation</name>
        <dbReference type="ChEBI" id="CHEBI:24875"/>
        <label>1</label>
    </ligand>
</feature>
<feature type="binding site" evidence="12">
    <location>
        <position position="20"/>
    </location>
    <ligand>
        <name>substrate</name>
    </ligand>
</feature>
<evidence type="ECO:0000313" key="16">
    <source>
        <dbReference type="WBParaSite" id="jg21245"/>
    </source>
</evidence>
<comment type="cofactor">
    <cofactor evidence="13 14">
        <name>Fe cation</name>
        <dbReference type="ChEBI" id="CHEBI:24875"/>
    </cofactor>
    <text evidence="13 14">Binds 2 iron ions per subunit.</text>
</comment>
<dbReference type="Proteomes" id="UP000887574">
    <property type="component" value="Unplaced"/>
</dbReference>
<dbReference type="PANTHER" id="PTHR12588">
    <property type="entry name" value="MYOINOSITOL OXYGENASE"/>
    <property type="match status" value="1"/>
</dbReference>
<feature type="binding site" evidence="13">
    <location>
        <position position="215"/>
    </location>
    <ligand>
        <name>Fe cation</name>
        <dbReference type="ChEBI" id="CHEBI:24875"/>
        <label>1</label>
    </ligand>
</feature>
<keyword evidence="8 14" id="KW-0560">Oxidoreductase</keyword>
<dbReference type="GO" id="GO:0005506">
    <property type="term" value="F:iron ion binding"/>
    <property type="evidence" value="ECO:0007669"/>
    <property type="project" value="InterPro"/>
</dbReference>
<feature type="binding site" evidence="12">
    <location>
        <position position="121"/>
    </location>
    <ligand>
        <name>substrate</name>
    </ligand>
</feature>
<keyword evidence="9 13" id="KW-0408">Iron</keyword>
<dbReference type="SUPFAM" id="SSF109604">
    <property type="entry name" value="HD-domain/PDEase-like"/>
    <property type="match status" value="1"/>
</dbReference>
<accession>A0A915DN92</accession>
<dbReference type="PANTHER" id="PTHR12588:SF0">
    <property type="entry name" value="INOSITOL OXYGENASE"/>
    <property type="match status" value="1"/>
</dbReference>
<evidence type="ECO:0000256" key="8">
    <source>
        <dbReference type="ARBA" id="ARBA00023002"/>
    </source>
</evidence>
<dbReference type="GO" id="GO:0019310">
    <property type="term" value="P:inositol catabolic process"/>
    <property type="evidence" value="ECO:0007669"/>
    <property type="project" value="UniProtKB-UniRule"/>
</dbReference>
<organism evidence="15 16">
    <name type="scientific">Ditylenchus dipsaci</name>
    <dbReference type="NCBI Taxonomy" id="166011"/>
    <lineage>
        <taxon>Eukaryota</taxon>
        <taxon>Metazoa</taxon>
        <taxon>Ecdysozoa</taxon>
        <taxon>Nematoda</taxon>
        <taxon>Chromadorea</taxon>
        <taxon>Rhabditida</taxon>
        <taxon>Tylenchina</taxon>
        <taxon>Tylenchomorpha</taxon>
        <taxon>Sphaerularioidea</taxon>
        <taxon>Anguinidae</taxon>
        <taxon>Anguininae</taxon>
        <taxon>Ditylenchus</taxon>
    </lineage>
</organism>
<comment type="catalytic activity">
    <reaction evidence="11 14">
        <text>myo-inositol + O2 = D-glucuronate + H2O + H(+)</text>
        <dbReference type="Rhea" id="RHEA:23696"/>
        <dbReference type="ChEBI" id="CHEBI:15377"/>
        <dbReference type="ChEBI" id="CHEBI:15378"/>
        <dbReference type="ChEBI" id="CHEBI:15379"/>
        <dbReference type="ChEBI" id="CHEBI:17268"/>
        <dbReference type="ChEBI" id="CHEBI:58720"/>
        <dbReference type="EC" id="1.13.99.1"/>
    </reaction>
</comment>
<evidence type="ECO:0000256" key="3">
    <source>
        <dbReference type="ARBA" id="ARBA00005286"/>
    </source>
</evidence>
<dbReference type="WBParaSite" id="jg21245">
    <property type="protein sequence ID" value="jg21245"/>
    <property type="gene ID" value="jg21245"/>
</dbReference>
<evidence type="ECO:0000256" key="4">
    <source>
        <dbReference type="ARBA" id="ARBA00011919"/>
    </source>
</evidence>
<evidence type="ECO:0000256" key="11">
    <source>
        <dbReference type="ARBA" id="ARBA00048271"/>
    </source>
</evidence>
<feature type="binding site" evidence="12">
    <location>
        <begin position="79"/>
        <end position="81"/>
    </location>
    <ligand>
        <name>substrate</name>
    </ligand>
</feature>
<evidence type="ECO:0000256" key="1">
    <source>
        <dbReference type="ARBA" id="ARBA00004496"/>
    </source>
</evidence>
<feature type="binding site" evidence="13">
    <location>
        <position position="118"/>
    </location>
    <ligand>
        <name>Fe cation</name>
        <dbReference type="ChEBI" id="CHEBI:24875"/>
        <label>1</label>
    </ligand>
</feature>
<feature type="binding site" evidence="12">
    <location>
        <begin position="135"/>
        <end position="136"/>
    </location>
    <ligand>
        <name>substrate</name>
    </ligand>
</feature>
<evidence type="ECO:0000313" key="15">
    <source>
        <dbReference type="Proteomes" id="UP000887574"/>
    </source>
</evidence>
<keyword evidence="7 13" id="KW-0479">Metal-binding</keyword>
<dbReference type="EC" id="1.13.99.1" evidence="4 14"/>
<evidence type="ECO:0000256" key="6">
    <source>
        <dbReference type="ARBA" id="ARBA00022490"/>
    </source>
</evidence>
<dbReference type="AlphaFoldDB" id="A0A915DN92"/>
<feature type="binding site" evidence="12">
    <location>
        <begin position="215"/>
        <end position="216"/>
    </location>
    <ligand>
        <name>substrate</name>
    </ligand>
</feature>
<reference evidence="16" key="1">
    <citation type="submission" date="2022-11" db="UniProtKB">
        <authorList>
            <consortium name="WormBaseParasite"/>
        </authorList>
    </citation>
    <scope>IDENTIFICATION</scope>
</reference>